<dbReference type="EMBL" id="CH679833">
    <property type="protein sequence ID" value="EDW52855.1"/>
    <property type="molecule type" value="Genomic_DNA"/>
</dbReference>
<evidence type="ECO:0000313" key="2">
    <source>
        <dbReference type="EMBL" id="EDW52855.1"/>
    </source>
</evidence>
<dbReference type="Proteomes" id="UP000001292">
    <property type="component" value="Unassembled WGS sequence"/>
</dbReference>
<proteinExistence type="predicted"/>
<dbReference type="HOGENOM" id="CLU_2690469_0_0_1"/>
<name>B4IPC3_DROSE</name>
<sequence>MDVSEPGAMGDCEAADAEVRSAVLPVHITEGEGTCTSTTAKASRGTRTRTRTEVMTRHQSDGESGGAMSVGNWD</sequence>
<gene>
    <name evidence="2" type="primary">Dsec\GM19976</name>
    <name evidence="2" type="ORF">Dsec_GM19976</name>
</gene>
<evidence type="ECO:0000256" key="1">
    <source>
        <dbReference type="SAM" id="MobiDB-lite"/>
    </source>
</evidence>
<organism evidence="3">
    <name type="scientific">Drosophila sechellia</name>
    <name type="common">Fruit fly</name>
    <dbReference type="NCBI Taxonomy" id="7238"/>
    <lineage>
        <taxon>Eukaryota</taxon>
        <taxon>Metazoa</taxon>
        <taxon>Ecdysozoa</taxon>
        <taxon>Arthropoda</taxon>
        <taxon>Hexapoda</taxon>
        <taxon>Insecta</taxon>
        <taxon>Pterygota</taxon>
        <taxon>Neoptera</taxon>
        <taxon>Endopterygota</taxon>
        <taxon>Diptera</taxon>
        <taxon>Brachycera</taxon>
        <taxon>Muscomorpha</taxon>
        <taxon>Ephydroidea</taxon>
        <taxon>Drosophilidae</taxon>
        <taxon>Drosophila</taxon>
        <taxon>Sophophora</taxon>
    </lineage>
</organism>
<dbReference type="AlphaFoldDB" id="B4IPC3"/>
<reference evidence="2 3" key="1">
    <citation type="journal article" date="2007" name="Nature">
        <title>Evolution of genes and genomes on the Drosophila phylogeny.</title>
        <authorList>
            <consortium name="Drosophila 12 Genomes Consortium"/>
            <person name="Clark A.G."/>
            <person name="Eisen M.B."/>
            <person name="Smith D.R."/>
            <person name="Bergman C.M."/>
            <person name="Oliver B."/>
            <person name="Markow T.A."/>
            <person name="Kaufman T.C."/>
            <person name="Kellis M."/>
            <person name="Gelbart W."/>
            <person name="Iyer V.N."/>
            <person name="Pollard D.A."/>
            <person name="Sackton T.B."/>
            <person name="Larracuente A.M."/>
            <person name="Singh N.D."/>
            <person name="Abad J.P."/>
            <person name="Abt D.N."/>
            <person name="Adryan B."/>
            <person name="Aguade M."/>
            <person name="Akashi H."/>
            <person name="Anderson W.W."/>
            <person name="Aquadro C.F."/>
            <person name="Ardell D.H."/>
            <person name="Arguello R."/>
            <person name="Artieri C.G."/>
            <person name="Barbash D.A."/>
            <person name="Barker D."/>
            <person name="Barsanti P."/>
            <person name="Batterham P."/>
            <person name="Batzoglou S."/>
            <person name="Begun D."/>
            <person name="Bhutkar A."/>
            <person name="Blanco E."/>
            <person name="Bosak S.A."/>
            <person name="Bradley R.K."/>
            <person name="Brand A.D."/>
            <person name="Brent M.R."/>
            <person name="Brooks A.N."/>
            <person name="Brown R.H."/>
            <person name="Butlin R.K."/>
            <person name="Caggese C."/>
            <person name="Calvi B.R."/>
            <person name="Bernardo de Carvalho A."/>
            <person name="Caspi A."/>
            <person name="Castrezana S."/>
            <person name="Celniker S.E."/>
            <person name="Chang J.L."/>
            <person name="Chapple C."/>
            <person name="Chatterji S."/>
            <person name="Chinwalla A."/>
            <person name="Civetta A."/>
            <person name="Clifton S.W."/>
            <person name="Comeron J.M."/>
            <person name="Costello J.C."/>
            <person name="Coyne J.A."/>
            <person name="Daub J."/>
            <person name="David R.G."/>
            <person name="Delcher A.L."/>
            <person name="Delehaunty K."/>
            <person name="Do C.B."/>
            <person name="Ebling H."/>
            <person name="Edwards K."/>
            <person name="Eickbush T."/>
            <person name="Evans J.D."/>
            <person name="Filipski A."/>
            <person name="Findeiss S."/>
            <person name="Freyhult E."/>
            <person name="Fulton L."/>
            <person name="Fulton R."/>
            <person name="Garcia A.C."/>
            <person name="Gardiner A."/>
            <person name="Garfield D.A."/>
            <person name="Garvin B.E."/>
            <person name="Gibson G."/>
            <person name="Gilbert D."/>
            <person name="Gnerre S."/>
            <person name="Godfrey J."/>
            <person name="Good R."/>
            <person name="Gotea V."/>
            <person name="Gravely B."/>
            <person name="Greenberg A.J."/>
            <person name="Griffiths-Jones S."/>
            <person name="Gross S."/>
            <person name="Guigo R."/>
            <person name="Gustafson E.A."/>
            <person name="Haerty W."/>
            <person name="Hahn M.W."/>
            <person name="Halligan D.L."/>
            <person name="Halpern A.L."/>
            <person name="Halter G.M."/>
            <person name="Han M.V."/>
            <person name="Heger A."/>
            <person name="Hillier L."/>
            <person name="Hinrichs A.S."/>
            <person name="Holmes I."/>
            <person name="Hoskins R.A."/>
            <person name="Hubisz M.J."/>
            <person name="Hultmark D."/>
            <person name="Huntley M.A."/>
            <person name="Jaffe D.B."/>
            <person name="Jagadeeshan S."/>
            <person name="Jeck W.R."/>
            <person name="Johnson J."/>
            <person name="Jones C.D."/>
            <person name="Jordan W.C."/>
            <person name="Karpen G.H."/>
            <person name="Kataoka E."/>
            <person name="Keightley P.D."/>
            <person name="Kheradpour P."/>
            <person name="Kirkness E.F."/>
            <person name="Koerich L.B."/>
            <person name="Kristiansen K."/>
            <person name="Kudrna D."/>
            <person name="Kulathinal R.J."/>
            <person name="Kumar S."/>
            <person name="Kwok R."/>
            <person name="Lander E."/>
            <person name="Langley C.H."/>
            <person name="Lapoint R."/>
            <person name="Lazzaro B.P."/>
            <person name="Lee S.J."/>
            <person name="Levesque L."/>
            <person name="Li R."/>
            <person name="Lin C.F."/>
            <person name="Lin M.F."/>
            <person name="Lindblad-Toh K."/>
            <person name="Llopart A."/>
            <person name="Long M."/>
            <person name="Low L."/>
            <person name="Lozovsky E."/>
            <person name="Lu J."/>
            <person name="Luo M."/>
            <person name="Machado C.A."/>
            <person name="Makalowski W."/>
            <person name="Marzo M."/>
            <person name="Matsuda M."/>
            <person name="Matzkin L."/>
            <person name="McAllister B."/>
            <person name="McBride C.S."/>
            <person name="McKernan B."/>
            <person name="McKernan K."/>
            <person name="Mendez-Lago M."/>
            <person name="Minx P."/>
            <person name="Mollenhauer M.U."/>
            <person name="Montooth K."/>
            <person name="Mount S.M."/>
            <person name="Mu X."/>
            <person name="Myers E."/>
            <person name="Negre B."/>
            <person name="Newfeld S."/>
            <person name="Nielsen R."/>
            <person name="Noor M.A."/>
            <person name="O'Grady P."/>
            <person name="Pachter L."/>
            <person name="Papaceit M."/>
            <person name="Parisi M.J."/>
            <person name="Parisi M."/>
            <person name="Parts L."/>
            <person name="Pedersen J.S."/>
            <person name="Pesole G."/>
            <person name="Phillippy A.M."/>
            <person name="Ponting C.P."/>
            <person name="Pop M."/>
            <person name="Porcelli D."/>
            <person name="Powell J.R."/>
            <person name="Prohaska S."/>
            <person name="Pruitt K."/>
            <person name="Puig M."/>
            <person name="Quesneville H."/>
            <person name="Ram K.R."/>
            <person name="Rand D."/>
            <person name="Rasmussen M.D."/>
            <person name="Reed L.K."/>
            <person name="Reenan R."/>
            <person name="Reily A."/>
            <person name="Remington K.A."/>
            <person name="Rieger T.T."/>
            <person name="Ritchie M.G."/>
            <person name="Robin C."/>
            <person name="Rogers Y.H."/>
            <person name="Rohde C."/>
            <person name="Rozas J."/>
            <person name="Rubenfield M.J."/>
            <person name="Ruiz A."/>
            <person name="Russo S."/>
            <person name="Salzberg S.L."/>
            <person name="Sanchez-Gracia A."/>
            <person name="Saranga D.J."/>
            <person name="Sato H."/>
            <person name="Schaeffer S.W."/>
            <person name="Schatz M.C."/>
            <person name="Schlenke T."/>
            <person name="Schwartz R."/>
            <person name="Segarra C."/>
            <person name="Singh R.S."/>
            <person name="Sirot L."/>
            <person name="Sirota M."/>
            <person name="Sisneros N.B."/>
            <person name="Smith C.D."/>
            <person name="Smith T.F."/>
            <person name="Spieth J."/>
            <person name="Stage D.E."/>
            <person name="Stark A."/>
            <person name="Stephan W."/>
            <person name="Strausberg R.L."/>
            <person name="Strempel S."/>
            <person name="Sturgill D."/>
            <person name="Sutton G."/>
            <person name="Sutton G.G."/>
            <person name="Tao W."/>
            <person name="Teichmann S."/>
            <person name="Tobari Y.N."/>
            <person name="Tomimura Y."/>
            <person name="Tsolas J.M."/>
            <person name="Valente V.L."/>
            <person name="Venter E."/>
            <person name="Venter J.C."/>
            <person name="Vicario S."/>
            <person name="Vieira F.G."/>
            <person name="Vilella A.J."/>
            <person name="Villasante A."/>
            <person name="Walenz B."/>
            <person name="Wang J."/>
            <person name="Wasserman M."/>
            <person name="Watts T."/>
            <person name="Wilson D."/>
            <person name="Wilson R.K."/>
            <person name="Wing R.A."/>
            <person name="Wolfner M.F."/>
            <person name="Wong A."/>
            <person name="Wong G.K."/>
            <person name="Wu C.I."/>
            <person name="Wu G."/>
            <person name="Yamamoto D."/>
            <person name="Yang H.P."/>
            <person name="Yang S.P."/>
            <person name="Yorke J.A."/>
            <person name="Yoshida K."/>
            <person name="Zdobnov E."/>
            <person name="Zhang P."/>
            <person name="Zhang Y."/>
            <person name="Zimin A.V."/>
            <person name="Baldwin J."/>
            <person name="Abdouelleil A."/>
            <person name="Abdulkadir J."/>
            <person name="Abebe A."/>
            <person name="Abera B."/>
            <person name="Abreu J."/>
            <person name="Acer S.C."/>
            <person name="Aftuck L."/>
            <person name="Alexander A."/>
            <person name="An P."/>
            <person name="Anderson E."/>
            <person name="Anderson S."/>
            <person name="Arachi H."/>
            <person name="Azer M."/>
            <person name="Bachantsang P."/>
            <person name="Barry A."/>
            <person name="Bayul T."/>
            <person name="Berlin A."/>
            <person name="Bessette D."/>
            <person name="Bloom T."/>
            <person name="Blye J."/>
            <person name="Boguslavskiy L."/>
            <person name="Bonnet C."/>
            <person name="Boukhgalter B."/>
            <person name="Bourzgui I."/>
            <person name="Brown A."/>
            <person name="Cahill P."/>
            <person name="Channer S."/>
            <person name="Cheshatsang Y."/>
            <person name="Chuda L."/>
            <person name="Citroen M."/>
            <person name="Collymore A."/>
            <person name="Cooke P."/>
            <person name="Costello M."/>
            <person name="D'Aco K."/>
            <person name="Daza R."/>
            <person name="De Haan G."/>
            <person name="DeGray S."/>
            <person name="DeMaso C."/>
            <person name="Dhargay N."/>
            <person name="Dooley K."/>
            <person name="Dooley E."/>
            <person name="Doricent M."/>
            <person name="Dorje P."/>
            <person name="Dorjee K."/>
            <person name="Dupes A."/>
            <person name="Elong R."/>
            <person name="Falk J."/>
            <person name="Farina A."/>
            <person name="Faro S."/>
            <person name="Ferguson D."/>
            <person name="Fisher S."/>
            <person name="Foley C.D."/>
            <person name="Franke A."/>
            <person name="Friedrich D."/>
            <person name="Gadbois L."/>
            <person name="Gearin G."/>
            <person name="Gearin C.R."/>
            <person name="Giannoukos G."/>
            <person name="Goode T."/>
            <person name="Graham J."/>
            <person name="Grandbois E."/>
            <person name="Grewal S."/>
            <person name="Gyaltsen K."/>
            <person name="Hafez N."/>
            <person name="Hagos B."/>
            <person name="Hall J."/>
            <person name="Henson C."/>
            <person name="Hollinger A."/>
            <person name="Honan T."/>
            <person name="Huard M.D."/>
            <person name="Hughes L."/>
            <person name="Hurhula B."/>
            <person name="Husby M.E."/>
            <person name="Kamat A."/>
            <person name="Kanga B."/>
            <person name="Kashin S."/>
            <person name="Khazanovich D."/>
            <person name="Kisner P."/>
            <person name="Lance K."/>
            <person name="Lara M."/>
            <person name="Lee W."/>
            <person name="Lennon N."/>
            <person name="Letendre F."/>
            <person name="LeVine R."/>
            <person name="Lipovsky A."/>
            <person name="Liu X."/>
            <person name="Liu J."/>
            <person name="Liu S."/>
            <person name="Lokyitsang T."/>
            <person name="Lokyitsang Y."/>
            <person name="Lubonja R."/>
            <person name="Lui A."/>
            <person name="MacDonald P."/>
            <person name="Magnisalis V."/>
            <person name="Maru K."/>
            <person name="Matthews C."/>
            <person name="McCusker W."/>
            <person name="McDonough S."/>
            <person name="Mehta T."/>
            <person name="Meldrim J."/>
            <person name="Meneus L."/>
            <person name="Mihai O."/>
            <person name="Mihalev A."/>
            <person name="Mihova T."/>
            <person name="Mittelman R."/>
            <person name="Mlenga V."/>
            <person name="Montmayeur A."/>
            <person name="Mulrain L."/>
            <person name="Navidi A."/>
            <person name="Naylor J."/>
            <person name="Negash T."/>
            <person name="Nguyen T."/>
            <person name="Nguyen N."/>
            <person name="Nicol R."/>
            <person name="Norbu C."/>
            <person name="Norbu N."/>
            <person name="Novod N."/>
            <person name="O'Neill B."/>
            <person name="Osman S."/>
            <person name="Markiewicz E."/>
            <person name="Oyono O.L."/>
            <person name="Patti C."/>
            <person name="Phunkhang P."/>
            <person name="Pierre F."/>
            <person name="Priest M."/>
            <person name="Raghuraman S."/>
            <person name="Rege F."/>
            <person name="Reyes R."/>
            <person name="Rise C."/>
            <person name="Rogov P."/>
            <person name="Ross K."/>
            <person name="Ryan E."/>
            <person name="Settipalli S."/>
            <person name="Shea T."/>
            <person name="Sherpa N."/>
            <person name="Shi L."/>
            <person name="Shih D."/>
            <person name="Sparrow T."/>
            <person name="Spaulding J."/>
            <person name="Stalker J."/>
            <person name="Stange-Thomann N."/>
            <person name="Stavropoulos S."/>
            <person name="Stone C."/>
            <person name="Strader C."/>
            <person name="Tesfaye S."/>
            <person name="Thomson T."/>
            <person name="Thoulutsang Y."/>
            <person name="Thoulutsang D."/>
            <person name="Topham K."/>
            <person name="Topping I."/>
            <person name="Tsamla T."/>
            <person name="Vassiliev H."/>
            <person name="Vo A."/>
            <person name="Wangchuk T."/>
            <person name="Wangdi T."/>
            <person name="Weiand M."/>
            <person name="Wilkinson J."/>
            <person name="Wilson A."/>
            <person name="Yadav S."/>
            <person name="Young G."/>
            <person name="Yu Q."/>
            <person name="Zembek L."/>
            <person name="Zhong D."/>
            <person name="Zimmer A."/>
            <person name="Zwirko Z."/>
            <person name="Jaffe D.B."/>
            <person name="Alvarez P."/>
            <person name="Brockman W."/>
            <person name="Butler J."/>
            <person name="Chin C."/>
            <person name="Gnerre S."/>
            <person name="Grabherr M."/>
            <person name="Kleber M."/>
            <person name="Mauceli E."/>
            <person name="MacCallum I."/>
        </authorList>
    </citation>
    <scope>NUCLEOTIDE SEQUENCE [LARGE SCALE GENOMIC DNA]</scope>
    <source>
        <strain evidence="3">Rob3c / Tucson 14021-0248.25</strain>
    </source>
</reference>
<feature type="compositionally biased region" description="Basic and acidic residues" evidence="1">
    <location>
        <begin position="50"/>
        <end position="61"/>
    </location>
</feature>
<feature type="region of interest" description="Disordered" evidence="1">
    <location>
        <begin position="36"/>
        <end position="74"/>
    </location>
</feature>
<evidence type="ECO:0000313" key="3">
    <source>
        <dbReference type="Proteomes" id="UP000001292"/>
    </source>
</evidence>
<protein>
    <submittedName>
        <fullName evidence="2">GM19976</fullName>
    </submittedName>
</protein>
<keyword evidence="3" id="KW-1185">Reference proteome</keyword>
<accession>B4IPC3</accession>